<evidence type="ECO:0000256" key="7">
    <source>
        <dbReference type="ARBA" id="ARBA00032230"/>
    </source>
</evidence>
<evidence type="ECO:0000259" key="9">
    <source>
        <dbReference type="SMART" id="SM01038"/>
    </source>
</evidence>
<dbReference type="SUPFAM" id="SSF49303">
    <property type="entry name" value="beta-Galactosidase/glucuronidase domain"/>
    <property type="match status" value="2"/>
</dbReference>
<dbReference type="Proteomes" id="UP000304148">
    <property type="component" value="Chromosome"/>
</dbReference>
<dbReference type="InterPro" id="IPR008979">
    <property type="entry name" value="Galactose-bd-like_sf"/>
</dbReference>
<evidence type="ECO:0000256" key="3">
    <source>
        <dbReference type="ARBA" id="ARBA00012756"/>
    </source>
</evidence>
<dbReference type="Pfam" id="PF02837">
    <property type="entry name" value="Glyco_hydro_2_N"/>
    <property type="match status" value="1"/>
</dbReference>
<proteinExistence type="inferred from homology"/>
<dbReference type="Pfam" id="PF16353">
    <property type="entry name" value="LacZ_4"/>
    <property type="match status" value="1"/>
</dbReference>
<dbReference type="InterPro" id="IPR006104">
    <property type="entry name" value="Glyco_hydro_2_N"/>
</dbReference>
<reference evidence="11" key="1">
    <citation type="submission" date="2018-08" db="EMBL/GenBank/DDBJ databases">
        <authorList>
            <person name="Chevrot R."/>
        </authorList>
    </citation>
    <scope>NUCLEOTIDE SEQUENCE [LARGE SCALE GENOMIC DNA]</scope>
</reference>
<dbReference type="FunFam" id="3.20.20.80:FF:000018">
    <property type="entry name" value="Beta-galactosidase"/>
    <property type="match status" value="1"/>
</dbReference>
<accession>A0A383RE10</accession>
<dbReference type="RefSeq" id="WP_232055650.1">
    <property type="nucleotide sequence ID" value="NZ_LS992241.1"/>
</dbReference>
<evidence type="ECO:0000256" key="5">
    <source>
        <dbReference type="ARBA" id="ARBA00022801"/>
    </source>
</evidence>
<dbReference type="InterPro" id="IPR023230">
    <property type="entry name" value="Glyco_hydro_2_CS"/>
</dbReference>
<feature type="domain" description="Beta galactosidase small chain/" evidence="9">
    <location>
        <begin position="800"/>
        <end position="1076"/>
    </location>
</feature>
<dbReference type="EMBL" id="LS992241">
    <property type="protein sequence ID" value="SYX85220.1"/>
    <property type="molecule type" value="Genomic_DNA"/>
</dbReference>
<dbReference type="InterPro" id="IPR006103">
    <property type="entry name" value="Glyco_hydro_2_cat"/>
</dbReference>
<keyword evidence="5 8" id="KW-0378">Hydrolase</keyword>
<dbReference type="InterPro" id="IPR013783">
    <property type="entry name" value="Ig-like_fold"/>
</dbReference>
<dbReference type="InterPro" id="IPR014718">
    <property type="entry name" value="GH-type_carb-bd"/>
</dbReference>
<dbReference type="InterPro" id="IPR036156">
    <property type="entry name" value="Beta-gal/glucu_dom_sf"/>
</dbReference>
<dbReference type="InterPro" id="IPR006101">
    <property type="entry name" value="Glyco_hydro_2"/>
</dbReference>
<gene>
    <name evidence="10" type="ORF">PBLR_13642</name>
</gene>
<dbReference type="Gene3D" id="2.60.40.10">
    <property type="entry name" value="Immunoglobulins"/>
    <property type="match status" value="2"/>
</dbReference>
<evidence type="ECO:0000256" key="2">
    <source>
        <dbReference type="ARBA" id="ARBA00007401"/>
    </source>
</evidence>
<dbReference type="InterPro" id="IPR004199">
    <property type="entry name" value="B-gal_small/dom_5"/>
</dbReference>
<evidence type="ECO:0000256" key="8">
    <source>
        <dbReference type="RuleBase" id="RU361154"/>
    </source>
</evidence>
<dbReference type="Pfam" id="PF02836">
    <property type="entry name" value="Glyco_hydro_2_C"/>
    <property type="match status" value="1"/>
</dbReference>
<dbReference type="InterPro" id="IPR017853">
    <property type="entry name" value="GH"/>
</dbReference>
<evidence type="ECO:0000256" key="6">
    <source>
        <dbReference type="ARBA" id="ARBA00023295"/>
    </source>
</evidence>
<keyword evidence="6 8" id="KW-0326">Glycosidase</keyword>
<dbReference type="Gene3D" id="2.60.120.260">
    <property type="entry name" value="Galactose-binding domain-like"/>
    <property type="match status" value="1"/>
</dbReference>
<dbReference type="PANTHER" id="PTHR46323:SF2">
    <property type="entry name" value="BETA-GALACTOSIDASE"/>
    <property type="match status" value="1"/>
</dbReference>
<dbReference type="EC" id="3.2.1.23" evidence="3 8"/>
<protein>
    <recommendedName>
        <fullName evidence="4 8">Beta-galactosidase</fullName>
        <ecNumber evidence="3 8">3.2.1.23</ecNumber>
    </recommendedName>
    <alternativeName>
        <fullName evidence="7 8">Lactase</fullName>
    </alternativeName>
</protein>
<dbReference type="GO" id="GO:0004565">
    <property type="term" value="F:beta-galactosidase activity"/>
    <property type="evidence" value="ECO:0007669"/>
    <property type="project" value="UniProtKB-EC"/>
</dbReference>
<dbReference type="GO" id="GO:0005990">
    <property type="term" value="P:lactose catabolic process"/>
    <property type="evidence" value="ECO:0007669"/>
    <property type="project" value="TreeGrafter"/>
</dbReference>
<dbReference type="PROSITE" id="PS00719">
    <property type="entry name" value="GLYCOSYL_HYDROL_F2_1"/>
    <property type="match status" value="1"/>
</dbReference>
<dbReference type="SMART" id="SM01038">
    <property type="entry name" value="Bgal_small_N"/>
    <property type="match status" value="1"/>
</dbReference>
<dbReference type="GO" id="GO:0030246">
    <property type="term" value="F:carbohydrate binding"/>
    <property type="evidence" value="ECO:0007669"/>
    <property type="project" value="InterPro"/>
</dbReference>
<dbReference type="Pfam" id="PF02929">
    <property type="entry name" value="Bgal_small_N"/>
    <property type="match status" value="1"/>
</dbReference>
<dbReference type="InterPro" id="IPR032312">
    <property type="entry name" value="LacZ_4"/>
</dbReference>
<evidence type="ECO:0000256" key="4">
    <source>
        <dbReference type="ARBA" id="ARBA00013303"/>
    </source>
</evidence>
<dbReference type="PANTHER" id="PTHR46323">
    <property type="entry name" value="BETA-GALACTOSIDASE"/>
    <property type="match status" value="1"/>
</dbReference>
<name>A0A383RE10_PAEAL</name>
<dbReference type="InterPro" id="IPR006102">
    <property type="entry name" value="Ig-like_GH2"/>
</dbReference>
<dbReference type="PRINTS" id="PR00132">
    <property type="entry name" value="GLHYDRLASE2"/>
</dbReference>
<evidence type="ECO:0000313" key="11">
    <source>
        <dbReference type="Proteomes" id="UP000304148"/>
    </source>
</evidence>
<dbReference type="GO" id="GO:0009341">
    <property type="term" value="C:beta-galactosidase complex"/>
    <property type="evidence" value="ECO:0007669"/>
    <property type="project" value="InterPro"/>
</dbReference>
<evidence type="ECO:0000256" key="1">
    <source>
        <dbReference type="ARBA" id="ARBA00001412"/>
    </source>
</evidence>
<comment type="similarity">
    <text evidence="2 8">Belongs to the glycosyl hydrolase 2 family.</text>
</comment>
<dbReference type="Pfam" id="PF00703">
    <property type="entry name" value="Glyco_hydro_2"/>
    <property type="match status" value="1"/>
</dbReference>
<dbReference type="Gene3D" id="2.70.98.10">
    <property type="match status" value="1"/>
</dbReference>
<dbReference type="SUPFAM" id="SSF49785">
    <property type="entry name" value="Galactose-binding domain-like"/>
    <property type="match status" value="1"/>
</dbReference>
<dbReference type="Gene3D" id="3.20.20.80">
    <property type="entry name" value="Glycosidases"/>
    <property type="match status" value="1"/>
</dbReference>
<dbReference type="InterPro" id="IPR050347">
    <property type="entry name" value="Bact_Beta-galactosidase"/>
</dbReference>
<dbReference type="SUPFAM" id="SSF74650">
    <property type="entry name" value="Galactose mutarotase-like"/>
    <property type="match status" value="1"/>
</dbReference>
<dbReference type="InterPro" id="IPR011013">
    <property type="entry name" value="Gal_mutarotase_sf_dom"/>
</dbReference>
<dbReference type="SUPFAM" id="SSF51445">
    <property type="entry name" value="(Trans)glycosidases"/>
    <property type="match status" value="1"/>
</dbReference>
<dbReference type="AlphaFoldDB" id="A0A383RE10"/>
<evidence type="ECO:0000313" key="10">
    <source>
        <dbReference type="EMBL" id="SYX85220.1"/>
    </source>
</evidence>
<comment type="catalytic activity">
    <reaction evidence="1 8">
        <text>Hydrolysis of terminal non-reducing beta-D-galactose residues in beta-D-galactosides.</text>
        <dbReference type="EC" id="3.2.1.23"/>
    </reaction>
</comment>
<sequence>MSVERMNLVDPHNEQAPLTLNELLQSPTVLHQQRLHDRAYFIPCASASEALTYERGASAYFQQLSGTWKFSYAASPEQAPSACWMPQYDDSDWDEIPVPSNWQMHGYGKPEYTNILYPFPVEPPFVPHDNPTGTYRRTFWIEPSWMEQRVVLRFEGVDSAFRVWVNGHYIGYSQGSRIPAEFDIRPALQQDINQITVQVYQWCDGSYLEDQDMWWLSGIFRDVYLLAFPKEHMWDFTVRTHLLDNGERAQLDVDVELCISEEAAQSHTFAWTLLNAALQPISPTNTILVSDRCQQSEPIIRVSTTVEAPTLWSAETPYLYHLVLELRDKNHEVIQVISQRIGFREVKLTGTNLLVNGKAIMFKGVNRHEFHPDHGRAVPYATMVEDVRLMKQFNLNAVRTSHYPNDPRFYALCDEAGLYVIDEADLETHGFQAAGCWSLLSEDETWKQAYVERMQRMVIRDKNAPSVIMWSLGNESGCGPNHAAMAEWAQQYDPTRPVHYEGDWSNMLGLGIRSTMYPTLEAIEKVVQSDDDRPYILCEFAHAMGNGPGALKDYVEMFYRYPKLQGAFVWDWVDQGIRREREDGRQEMAYGGDFGELIHDGNFCLNGLIDGNRKPWPALHEYKKAIEPVKVYASSEPGEYIIENRYDFLPLSCLRGHYSIIADGGIIAEGTFEVPEVPPRERAAWQWDARSAIQAAFGHTISEPAFQHMWLRFSFRSGRGTYGTIPWLPVGHEVAWAQFELEPSQVLQLQHTDCIQETAASSTISSSKSSLTSGFGINTARAGMMSLKPISIHDKGDSILLTGSSFTMEINRSDGSLLSWHFHNTDLLTGSPHLQLWRAVIDNDRYLVTDWRNARLHQLKKRMKQVTIDSSRASEGMITVTTCFRLGAPASMWGLACEQIMTIQGNGIIQLQIDARPDGYHPEVLPRFGYELGIPADLNSCSWYGRGPGESYVDSKQAAAIGWYEAKVDDLMVAYEKPQENGNRTDTRWVSFVNAQGTGLFFTSISEGDTFDFSAHRYSVMDLENAAHHADLVPRSDIVLHLDKAQNGLGSNSCGPRALPEHELKCKDMSFSLQVIPFNRETLSPRQLARLVHSGILS</sequence>
<organism evidence="10 11">
    <name type="scientific">Paenibacillus alvei</name>
    <name type="common">Bacillus alvei</name>
    <dbReference type="NCBI Taxonomy" id="44250"/>
    <lineage>
        <taxon>Bacteria</taxon>
        <taxon>Bacillati</taxon>
        <taxon>Bacillota</taxon>
        <taxon>Bacilli</taxon>
        <taxon>Bacillales</taxon>
        <taxon>Paenibacillaceae</taxon>
        <taxon>Paenibacillus</taxon>
    </lineage>
</organism>